<name>A0ACC3MC01_9PEZI</name>
<sequence>MDHLPASSSANKILLPDVPFLASFEYDFLGFDGFPKRCGFDVKSLRTGHDAEEVASLLQSWLYFDILAELFRKVHLFEDFTYQPEAGTPALVTSRRLFEYLDEWTGMVRRSRRISPSWKNTISASRAILEIVTKASSAFDFCPGLEVPRYAAVAMSCKILVITLIWTFNNLEPYHPIDTEVEVLRPWRTGNNLVMPHPARYLEDQMESLGWCVSLARRLCKRLNYSAALLLVNLVPRYDKEKHQPCSSEVCHAYSIDPKSYTTRHITSDCGCHFVSAPVNELVRIIESGQIPIVSTTVDASNTLQVRTVSVQHDQFSTSASAFRSYVALSHVWADGLGNTKSNALPHCQFKRITEQMETLAQSGETHARYFWLDTLCIPVGEANEAVRLKAIDQIALAYASASYVLVLDGSLLPIRKLGTPPIAWMDPPALGVQPLIPFYIRDSEYLLEASRILGQILCCPWAGRSWTLQEGALATVTHFALRDGTLTSGWLRTAASRYGKKRTSYSRSVGNGVLGIGTRPFFSPFKLCCTKQSYERLHRSVSNLHDNPHLEPKELVELVSAILLFACSTLAACELVTYNLALIAVVMALYLLGALLALLPLLVLFLTYLPSIIRTRRQWRIARCRTNKIKDVLSLCLLCSLAQAAERMLHTTDRPLAQVAGGRPDLQPRLRRDQLLRVWNILANRNTTKPEDTHLFIGTMTNLRVQGLKDLNSLQRMYKILRSFEELPVGLLFQHSNVRSPSDGQDSPLLPVYPSGDISLNKTSFRAVERGFKLNFKEKCSGLSFFFLGTCAMKEVSALSLIEEKSKVYQVTFKGIRSWSKEQLERKENMGVLMQRNDESPQQQARCVLEGIMFSVAEHNGQLLLKFIHRVLLERLVAEASDLSRQQKGILSEADVSGRTDCTILYDWTTGQQHRTDSSTSSQPLAYQPPHQLEHALSYRTMGQLVFTNLLASYSYALYAVVVSKANTTTASFSISVLVDKGLLSIGLDISLRNDPTGNKREALRRAFISWMELWEGKIARNFPESDERLAVMQRKGSFEKLSRPPEKDESGVVYLFGMDNWPGRGMSMTDIAKACVLFPI</sequence>
<dbReference type="Proteomes" id="UP001281147">
    <property type="component" value="Unassembled WGS sequence"/>
</dbReference>
<evidence type="ECO:0000313" key="2">
    <source>
        <dbReference type="Proteomes" id="UP001281147"/>
    </source>
</evidence>
<reference evidence="1" key="1">
    <citation type="submission" date="2023-07" db="EMBL/GenBank/DDBJ databases">
        <title>Black Yeasts Isolated from many extreme environments.</title>
        <authorList>
            <person name="Coleine C."/>
            <person name="Stajich J.E."/>
            <person name="Selbmann L."/>
        </authorList>
    </citation>
    <scope>NUCLEOTIDE SEQUENCE</scope>
    <source>
        <strain evidence="1">CCFEE 5714</strain>
    </source>
</reference>
<accession>A0ACC3MC01</accession>
<gene>
    <name evidence="1" type="ORF">LTR37_021273</name>
</gene>
<comment type="caution">
    <text evidence="1">The sequence shown here is derived from an EMBL/GenBank/DDBJ whole genome shotgun (WGS) entry which is preliminary data.</text>
</comment>
<evidence type="ECO:0000313" key="1">
    <source>
        <dbReference type="EMBL" id="KAK3680386.1"/>
    </source>
</evidence>
<protein>
    <submittedName>
        <fullName evidence="1">Uncharacterized protein</fullName>
    </submittedName>
</protein>
<organism evidence="1 2">
    <name type="scientific">Vermiconidia calcicola</name>
    <dbReference type="NCBI Taxonomy" id="1690605"/>
    <lineage>
        <taxon>Eukaryota</taxon>
        <taxon>Fungi</taxon>
        <taxon>Dikarya</taxon>
        <taxon>Ascomycota</taxon>
        <taxon>Pezizomycotina</taxon>
        <taxon>Dothideomycetes</taxon>
        <taxon>Dothideomycetidae</taxon>
        <taxon>Mycosphaerellales</taxon>
        <taxon>Extremaceae</taxon>
        <taxon>Vermiconidia</taxon>
    </lineage>
</organism>
<keyword evidence="2" id="KW-1185">Reference proteome</keyword>
<dbReference type="EMBL" id="JAUTXU010000461">
    <property type="protein sequence ID" value="KAK3680386.1"/>
    <property type="molecule type" value="Genomic_DNA"/>
</dbReference>
<proteinExistence type="predicted"/>